<dbReference type="EMBL" id="BKCJ010470288">
    <property type="protein sequence ID" value="GFA69429.1"/>
    <property type="molecule type" value="Genomic_DNA"/>
</dbReference>
<sequence>MGDHQHKPDTTMVRLWWLLWPQPARSPPQRWRQTAENSEASLGVAPPQPDTTWCGCGACTVVRPPPLGEFHKLHRGGGGQTATHSPTTVAAAAGKAAAVVVVPAVVVASCEAVAVGVVGGAWHGVVIGGGGVVW</sequence>
<name>A0A699K3B0_TANCI</name>
<protein>
    <submittedName>
        <fullName evidence="2">Uncharacterized protein</fullName>
    </submittedName>
</protein>
<gene>
    <name evidence="2" type="ORF">Tci_641401</name>
</gene>
<proteinExistence type="predicted"/>
<evidence type="ECO:0000313" key="2">
    <source>
        <dbReference type="EMBL" id="GFA69429.1"/>
    </source>
</evidence>
<feature type="compositionally biased region" description="Polar residues" evidence="1">
    <location>
        <begin position="31"/>
        <end position="40"/>
    </location>
</feature>
<organism evidence="2">
    <name type="scientific">Tanacetum cinerariifolium</name>
    <name type="common">Dalmatian daisy</name>
    <name type="synonym">Chrysanthemum cinerariifolium</name>
    <dbReference type="NCBI Taxonomy" id="118510"/>
    <lineage>
        <taxon>Eukaryota</taxon>
        <taxon>Viridiplantae</taxon>
        <taxon>Streptophyta</taxon>
        <taxon>Embryophyta</taxon>
        <taxon>Tracheophyta</taxon>
        <taxon>Spermatophyta</taxon>
        <taxon>Magnoliopsida</taxon>
        <taxon>eudicotyledons</taxon>
        <taxon>Gunneridae</taxon>
        <taxon>Pentapetalae</taxon>
        <taxon>asterids</taxon>
        <taxon>campanulids</taxon>
        <taxon>Asterales</taxon>
        <taxon>Asteraceae</taxon>
        <taxon>Asteroideae</taxon>
        <taxon>Anthemideae</taxon>
        <taxon>Anthemidinae</taxon>
        <taxon>Tanacetum</taxon>
    </lineage>
</organism>
<comment type="caution">
    <text evidence="2">The sequence shown here is derived from an EMBL/GenBank/DDBJ whole genome shotgun (WGS) entry which is preliminary data.</text>
</comment>
<dbReference type="AlphaFoldDB" id="A0A699K3B0"/>
<evidence type="ECO:0000256" key="1">
    <source>
        <dbReference type="SAM" id="MobiDB-lite"/>
    </source>
</evidence>
<feature type="region of interest" description="Disordered" evidence="1">
    <location>
        <begin position="25"/>
        <end position="47"/>
    </location>
</feature>
<reference evidence="2" key="1">
    <citation type="journal article" date="2019" name="Sci. Rep.">
        <title>Draft genome of Tanacetum cinerariifolium, the natural source of mosquito coil.</title>
        <authorList>
            <person name="Yamashiro T."/>
            <person name="Shiraishi A."/>
            <person name="Satake H."/>
            <person name="Nakayama K."/>
        </authorList>
    </citation>
    <scope>NUCLEOTIDE SEQUENCE</scope>
</reference>
<accession>A0A699K3B0</accession>